<reference evidence="1 2" key="1">
    <citation type="journal article" date="2017" name="BMC Biol.">
        <title>Genomic innovations, transcriptional plasticity and gene loss underlying the evolution and divergence of two highly polyphagous and invasive Helicoverpa pest species.</title>
        <authorList>
            <person name="Pearce S.L."/>
            <person name="Clarke D.F."/>
            <person name="East P.D."/>
            <person name="Elfekih S."/>
            <person name="Gordon K.H."/>
            <person name="Jermiin L.S."/>
            <person name="McGaughran A."/>
            <person name="Oakeshott J.G."/>
            <person name="Papanikolaou A."/>
            <person name="Perera O.P."/>
            <person name="Rane R.V."/>
            <person name="Richards S."/>
            <person name="Tay W.T."/>
            <person name="Walsh T.K."/>
            <person name="Anderson A."/>
            <person name="Anderson C.J."/>
            <person name="Asgari S."/>
            <person name="Board P.G."/>
            <person name="Bretschneider A."/>
            <person name="Campbell P.M."/>
            <person name="Chertemps T."/>
            <person name="Christeller J.T."/>
            <person name="Coppin C.W."/>
            <person name="Downes S.J."/>
            <person name="Duan G."/>
            <person name="Farnsworth C.A."/>
            <person name="Good R.T."/>
            <person name="Han L.B."/>
            <person name="Han Y.C."/>
            <person name="Hatje K."/>
            <person name="Horne I."/>
            <person name="Huang Y.P."/>
            <person name="Hughes D.S."/>
            <person name="Jacquin-Joly E."/>
            <person name="James W."/>
            <person name="Jhangiani S."/>
            <person name="Kollmar M."/>
            <person name="Kuwar S.S."/>
            <person name="Li S."/>
            <person name="Liu N.Y."/>
            <person name="Maibeche M.T."/>
            <person name="Miller J.R."/>
            <person name="Montagne N."/>
            <person name="Perry T."/>
            <person name="Qu J."/>
            <person name="Song S.V."/>
            <person name="Sutton G.G."/>
            <person name="Vogel H."/>
            <person name="Walenz B.P."/>
            <person name="Xu W."/>
            <person name="Zhang H.J."/>
            <person name="Zou Z."/>
            <person name="Batterham P."/>
            <person name="Edwards O.R."/>
            <person name="Feyereisen R."/>
            <person name="Gibbs R.A."/>
            <person name="Heckel D.G."/>
            <person name="McGrath A."/>
            <person name="Robin C."/>
            <person name="Scherer S.E."/>
            <person name="Worley K.C."/>
            <person name="Wu Y.D."/>
        </authorList>
    </citation>
    <scope>NUCLEOTIDE SEQUENCE [LARGE SCALE GENOMIC DNA]</scope>
    <source>
        <strain evidence="1">Harm_GR_Male_#8</strain>
        <tissue evidence="1">Whole organism</tissue>
    </source>
</reference>
<dbReference type="Proteomes" id="UP000249218">
    <property type="component" value="Unassembled WGS sequence"/>
</dbReference>
<proteinExistence type="predicted"/>
<evidence type="ECO:0000313" key="2">
    <source>
        <dbReference type="Proteomes" id="UP000249218"/>
    </source>
</evidence>
<dbReference type="EMBL" id="KZ150387">
    <property type="protein sequence ID" value="PZC71055.1"/>
    <property type="molecule type" value="Genomic_DNA"/>
</dbReference>
<organism evidence="1 2">
    <name type="scientific">Helicoverpa armigera</name>
    <name type="common">Cotton bollworm</name>
    <name type="synonym">Heliothis armigera</name>
    <dbReference type="NCBI Taxonomy" id="29058"/>
    <lineage>
        <taxon>Eukaryota</taxon>
        <taxon>Metazoa</taxon>
        <taxon>Ecdysozoa</taxon>
        <taxon>Arthropoda</taxon>
        <taxon>Hexapoda</taxon>
        <taxon>Insecta</taxon>
        <taxon>Pterygota</taxon>
        <taxon>Neoptera</taxon>
        <taxon>Endopterygota</taxon>
        <taxon>Lepidoptera</taxon>
        <taxon>Glossata</taxon>
        <taxon>Ditrysia</taxon>
        <taxon>Noctuoidea</taxon>
        <taxon>Noctuidae</taxon>
        <taxon>Heliothinae</taxon>
        <taxon>Helicoverpa</taxon>
    </lineage>
</organism>
<accession>A0A2W1B9L9</accession>
<protein>
    <submittedName>
        <fullName evidence="1">Uncharacterized protein</fullName>
    </submittedName>
</protein>
<name>A0A2W1B9L9_HELAM</name>
<evidence type="ECO:0000313" key="1">
    <source>
        <dbReference type="EMBL" id="PZC71055.1"/>
    </source>
</evidence>
<dbReference type="AlphaFoldDB" id="A0A2W1B9L9"/>
<gene>
    <name evidence="1" type="primary">HaOG214173</name>
    <name evidence="1" type="ORF">B5X24_HaOG214173</name>
</gene>
<sequence>MDANRRNDPKWGYADDNSCGCGAIPQTMRPLLCCPLCPDTCIVEDLYNATDNAVCVAKYWASKI</sequence>
<keyword evidence="2" id="KW-1185">Reference proteome</keyword>